<keyword evidence="1" id="KW-1133">Transmembrane helix</keyword>
<keyword evidence="1" id="KW-0812">Transmembrane</keyword>
<feature type="non-terminal residue" evidence="2">
    <location>
        <position position="116"/>
    </location>
</feature>
<comment type="caution">
    <text evidence="2">The sequence shown here is derived from an EMBL/GenBank/DDBJ whole genome shotgun (WGS) entry which is preliminary data.</text>
</comment>
<feature type="transmembrane region" description="Helical" evidence="1">
    <location>
        <begin position="73"/>
        <end position="93"/>
    </location>
</feature>
<name>A0A0F8ZM09_9ZZZZ</name>
<protein>
    <submittedName>
        <fullName evidence="2">Uncharacterized protein</fullName>
    </submittedName>
</protein>
<gene>
    <name evidence="2" type="ORF">LCGC14_2756810</name>
</gene>
<dbReference type="AlphaFoldDB" id="A0A0F8ZM09"/>
<proteinExistence type="predicted"/>
<reference evidence="2" key="1">
    <citation type="journal article" date="2015" name="Nature">
        <title>Complex archaea that bridge the gap between prokaryotes and eukaryotes.</title>
        <authorList>
            <person name="Spang A."/>
            <person name="Saw J.H."/>
            <person name="Jorgensen S.L."/>
            <person name="Zaremba-Niedzwiedzka K."/>
            <person name="Martijn J."/>
            <person name="Lind A.E."/>
            <person name="van Eijk R."/>
            <person name="Schleper C."/>
            <person name="Guy L."/>
            <person name="Ettema T.J."/>
        </authorList>
    </citation>
    <scope>NUCLEOTIDE SEQUENCE</scope>
</reference>
<sequence>MSRSQLFNFMQDSYLDRTSRPVYALVFLLPLIIFYEIGTMIISPEAFTSLASGPEVRVVSFVWVQDLLEYLGFWSRATWIIVPLVVVVILLAMQMTSRARWYVRLKDFFPMIIECV</sequence>
<organism evidence="2">
    <name type="scientific">marine sediment metagenome</name>
    <dbReference type="NCBI Taxonomy" id="412755"/>
    <lineage>
        <taxon>unclassified sequences</taxon>
        <taxon>metagenomes</taxon>
        <taxon>ecological metagenomes</taxon>
    </lineage>
</organism>
<accession>A0A0F8ZM09</accession>
<dbReference type="EMBL" id="LAZR01050562">
    <property type="protein sequence ID" value="KKK87080.1"/>
    <property type="molecule type" value="Genomic_DNA"/>
</dbReference>
<evidence type="ECO:0000313" key="2">
    <source>
        <dbReference type="EMBL" id="KKK87080.1"/>
    </source>
</evidence>
<feature type="transmembrane region" description="Helical" evidence="1">
    <location>
        <begin position="21"/>
        <end position="42"/>
    </location>
</feature>
<evidence type="ECO:0000256" key="1">
    <source>
        <dbReference type="SAM" id="Phobius"/>
    </source>
</evidence>
<keyword evidence="1" id="KW-0472">Membrane</keyword>